<accession>A0A833QFB1</accession>
<reference evidence="2" key="1">
    <citation type="submission" date="2020-01" db="EMBL/GenBank/DDBJ databases">
        <title>Genome sequence of Kobresia littledalei, the first chromosome-level genome in the family Cyperaceae.</title>
        <authorList>
            <person name="Qu G."/>
        </authorList>
    </citation>
    <scope>NUCLEOTIDE SEQUENCE</scope>
    <source>
        <strain evidence="2">C.B.Clarke</strain>
        <tissue evidence="2">Leaf</tissue>
    </source>
</reference>
<dbReference type="OrthoDB" id="1896158at2759"/>
<evidence type="ECO:0000313" key="2">
    <source>
        <dbReference type="EMBL" id="KAF3321444.1"/>
    </source>
</evidence>
<dbReference type="Proteomes" id="UP000623129">
    <property type="component" value="Unassembled WGS sequence"/>
</dbReference>
<name>A0A833QFB1_9POAL</name>
<organism evidence="2 3">
    <name type="scientific">Carex littledalei</name>
    <dbReference type="NCBI Taxonomy" id="544730"/>
    <lineage>
        <taxon>Eukaryota</taxon>
        <taxon>Viridiplantae</taxon>
        <taxon>Streptophyta</taxon>
        <taxon>Embryophyta</taxon>
        <taxon>Tracheophyta</taxon>
        <taxon>Spermatophyta</taxon>
        <taxon>Magnoliopsida</taxon>
        <taxon>Liliopsida</taxon>
        <taxon>Poales</taxon>
        <taxon>Cyperaceae</taxon>
        <taxon>Cyperoideae</taxon>
        <taxon>Cariceae</taxon>
        <taxon>Carex</taxon>
        <taxon>Carex subgen. Euthyceras</taxon>
    </lineage>
</organism>
<sequence length="1153" mass="129904">MLVFTEGLDETAIQWVKGPEPEVDTRSPLATPTRTERKLPLDPVYCSTSTTYFSPKLNLHSKYSSYLFGPAGEEEEEEESVGSISNTSPESTGESEEEIVSSESNESSLCSVNGPVSIPVNEPVYMRVGGLVRGKSKENLRLDVTGVRDRPIDDYVQFNPPSAPPLPGSGDAVFSLARDAEKKEDEELLQEMGINEHKKTAYEFQPSPVPVKVGTVPVAGTGSFLTIHQEINQQSNLAASNLATEEPAYKISVEKNDIPKTELAQAPTYAASVHNAWESMVAYEACNRLCMNACKSGCTQVAEFLQDECVVLRNAFGIQKFLLQPKGQHSYVARISYEKEATSNPKGKKVIEKIEVEVKKIRNSPQKSTLRNISSLRSFYTQVGYMHVRNMTKLVKNQIENIRRTSFSTAGSSISQEERHECFLELQSDPKSATKLYPGSGDTHFFYPDGEGDILYVEVQSFDGSILGRATIHVSSLSDITGQTVRWFPLSRDDYDCVGKVQISFNVSLLSDNTAYSKMAQGGPAVETLIYDVVLEAAMRAQNFHARNLHINGPWNCLLTEFCTFYSVSDSYKTLRYLSHVMLVAIPTKDCLELIYELLLPVLNARGEQKLTQQEKVILADCEDHIKKLLRETFENYKSLDEFSLTGLTDSFGPIVDLAAPALGPAVRLFSLLHDVLSPAGQDLLRNYLQASPRFCKNYNFLCKRHMLETEEFVSINSDRLLTDTLTAKTAYAKMKNLCLILGKEIEADIKIYNQNILPSSIDLPKVAANVYSTKLCNRMRNFLSACPPSRPFPYVQELLISTFDFERELASWNLRSVNGLVARDLFHGYVVNWIEDTRLHLLDLCKTEIMYTEAPAVSPVSPSVENIYEQIREGIKELEVVIKRWPQYLVPLEMVVADVERSIISALEKQYREILAPIREGIQKTLEDNVKKIGNTLGKVFGPNQEKEESSIYVIPAQLGTFMNTLKRMMDVLHCWVEEMMRPWVPLLTVSDEISPFGEHMNSISVVLKQKYKKYLQAVVKKLLSNTQNNRSTKLRRILEETTESQSEIEIGERMRTLSLHVSQSIQNIHDVFPRAIFIEILREFWDKLGQIVVKFLESKKEKGTSYRGSGVALKIIEGWFKCEMQKYLGNALQEADLQLPRSVSEAKSILS</sequence>
<dbReference type="PANTHER" id="PTHR31110:SF3">
    <property type="entry name" value="PORTAL PROTEIN"/>
    <property type="match status" value="1"/>
</dbReference>
<evidence type="ECO:0000313" key="3">
    <source>
        <dbReference type="Proteomes" id="UP000623129"/>
    </source>
</evidence>
<comment type="caution">
    <text evidence="2">The sequence shown here is derived from an EMBL/GenBank/DDBJ whole genome shotgun (WGS) entry which is preliminary data.</text>
</comment>
<dbReference type="AlphaFoldDB" id="A0A833QFB1"/>
<gene>
    <name evidence="2" type="ORF">FCM35_KLT14697</name>
</gene>
<dbReference type="CDD" id="cd00030">
    <property type="entry name" value="C2"/>
    <property type="match status" value="1"/>
</dbReference>
<keyword evidence="3" id="KW-1185">Reference proteome</keyword>
<dbReference type="PANTHER" id="PTHR31110">
    <property type="entry name" value="PESTICIDAL CRYSTAL CRY8BA PROTEIN"/>
    <property type="match status" value="1"/>
</dbReference>
<evidence type="ECO:0000256" key="1">
    <source>
        <dbReference type="SAM" id="MobiDB-lite"/>
    </source>
</evidence>
<proteinExistence type="predicted"/>
<protein>
    <submittedName>
        <fullName evidence="2">Uncharacterized protein</fullName>
    </submittedName>
</protein>
<feature type="region of interest" description="Disordered" evidence="1">
    <location>
        <begin position="69"/>
        <end position="111"/>
    </location>
</feature>
<dbReference type="EMBL" id="SWLB01000027">
    <property type="protein sequence ID" value="KAF3321444.1"/>
    <property type="molecule type" value="Genomic_DNA"/>
</dbReference>
<feature type="compositionally biased region" description="Low complexity" evidence="1">
    <location>
        <begin position="101"/>
        <end position="111"/>
    </location>
</feature>